<reference evidence="1 2" key="1">
    <citation type="submission" date="2014-07" db="EMBL/GenBank/DDBJ databases">
        <title>Methanogenic archaea and the global carbon cycle.</title>
        <authorList>
            <person name="Henriksen J.R."/>
            <person name="Luke J."/>
            <person name="Reinhart S."/>
            <person name="Benedict M.N."/>
            <person name="Youngblut N.D."/>
            <person name="Metcalf M.E."/>
            <person name="Whitaker R.J."/>
            <person name="Metcalf W.W."/>
        </authorList>
    </citation>
    <scope>NUCLEOTIDE SEQUENCE [LARGE SCALE GENOMIC DNA]</scope>
    <source>
        <strain evidence="1 2">Z-7289</strain>
    </source>
</reference>
<dbReference type="HOGENOM" id="CLU_2766090_0_0_2"/>
<organism evidence="1 2">
    <name type="scientific">Methanosarcina lacustris Z-7289</name>
    <dbReference type="NCBI Taxonomy" id="1434111"/>
    <lineage>
        <taxon>Archaea</taxon>
        <taxon>Methanobacteriati</taxon>
        <taxon>Methanobacteriota</taxon>
        <taxon>Stenosarchaea group</taxon>
        <taxon>Methanomicrobia</taxon>
        <taxon>Methanosarcinales</taxon>
        <taxon>Methanosarcinaceae</taxon>
        <taxon>Methanosarcina</taxon>
    </lineage>
</organism>
<keyword evidence="2" id="KW-1185">Reference proteome</keyword>
<dbReference type="GeneID" id="24805706"/>
<sequence>MHKFVGGGEEKLPFANSSFDVVGRNVCFRGRDLKRRKLPRRSSPISPNLKGFEIYPDEYTFITNEMELT</sequence>
<dbReference type="PATRIC" id="fig|1434111.4.peg.1260"/>
<dbReference type="Proteomes" id="UP000033072">
    <property type="component" value="Chromosome"/>
</dbReference>
<name>A0A0E3S5P0_9EURY</name>
<dbReference type="RefSeq" id="WP_048125049.1">
    <property type="nucleotide sequence ID" value="NZ_CP009515.1"/>
</dbReference>
<proteinExistence type="predicted"/>
<dbReference type="KEGG" id="mls:MSLAZ_0987"/>
<evidence type="ECO:0000313" key="1">
    <source>
        <dbReference type="EMBL" id="AKB74248.1"/>
    </source>
</evidence>
<dbReference type="OrthoDB" id="384683at2157"/>
<gene>
    <name evidence="1" type="ORF">MSLAZ_0987</name>
</gene>
<dbReference type="STRING" id="1434111.MSLAZ_0987"/>
<accession>A0A0E3S5P0</accession>
<evidence type="ECO:0000313" key="2">
    <source>
        <dbReference type="Proteomes" id="UP000033072"/>
    </source>
</evidence>
<dbReference type="EMBL" id="CP009515">
    <property type="protein sequence ID" value="AKB74248.1"/>
    <property type="molecule type" value="Genomic_DNA"/>
</dbReference>
<protein>
    <submittedName>
        <fullName evidence="1">Uncharacterized protein</fullName>
    </submittedName>
</protein>
<dbReference type="AlphaFoldDB" id="A0A0E3S5P0"/>